<feature type="binding site" evidence="9">
    <location>
        <position position="351"/>
    </location>
    <ligand>
        <name>Fe cation</name>
        <dbReference type="ChEBI" id="CHEBI:24875"/>
    </ligand>
</feature>
<evidence type="ECO:0000313" key="13">
    <source>
        <dbReference type="Proteomes" id="UP000193689"/>
    </source>
</evidence>
<evidence type="ECO:0000256" key="3">
    <source>
        <dbReference type="ARBA" id="ARBA00007757"/>
    </source>
</evidence>
<dbReference type="GO" id="GO:0006559">
    <property type="term" value="P:L-phenylalanine catabolic process"/>
    <property type="evidence" value="ECO:0007669"/>
    <property type="project" value="UniProtKB-UniPathway"/>
</dbReference>
<dbReference type="InterPro" id="IPR014710">
    <property type="entry name" value="RmlC-like_jellyroll"/>
</dbReference>
<protein>
    <recommendedName>
        <fullName evidence="4">homogentisate 1,2-dioxygenase</fullName>
        <ecNumber evidence="4">1.13.11.5</ecNumber>
    </recommendedName>
</protein>
<evidence type="ECO:0000256" key="9">
    <source>
        <dbReference type="PIRSR" id="PIRSR605708-2"/>
    </source>
</evidence>
<comment type="cofactor">
    <cofactor evidence="1 9">
        <name>Fe cation</name>
        <dbReference type="ChEBI" id="CHEBI:24875"/>
    </cofactor>
</comment>
<dbReference type="GO" id="GO:0046872">
    <property type="term" value="F:metal ion binding"/>
    <property type="evidence" value="ECO:0007669"/>
    <property type="project" value="UniProtKB-KW"/>
</dbReference>
<evidence type="ECO:0000256" key="7">
    <source>
        <dbReference type="ARBA" id="ARBA00023002"/>
    </source>
</evidence>
<dbReference type="RefSeq" id="XP_040717076.1">
    <property type="nucleotide sequence ID" value="XM_040865037.1"/>
</dbReference>
<name>A0A1Y2E3L4_9PEZI</name>
<feature type="domain" description="Homogentisate 1,2-dioxygenase N-terminal" evidence="11">
    <location>
        <begin position="14"/>
        <end position="288"/>
    </location>
</feature>
<reference evidence="12 13" key="1">
    <citation type="submission" date="2016-07" db="EMBL/GenBank/DDBJ databases">
        <title>Pervasive Adenine N6-methylation of Active Genes in Fungi.</title>
        <authorList>
            <consortium name="DOE Joint Genome Institute"/>
            <person name="Mondo S.J."/>
            <person name="Dannebaum R.O."/>
            <person name="Kuo R.C."/>
            <person name="Labutti K."/>
            <person name="Haridas S."/>
            <person name="Kuo A."/>
            <person name="Salamov A."/>
            <person name="Ahrendt S.R."/>
            <person name="Lipzen A."/>
            <person name="Sullivan W."/>
            <person name="Andreopoulos W.B."/>
            <person name="Clum A."/>
            <person name="Lindquist E."/>
            <person name="Daum C."/>
            <person name="Ramamoorthy G.K."/>
            <person name="Gryganskyi A."/>
            <person name="Culley D."/>
            <person name="Magnuson J.K."/>
            <person name="James T.Y."/>
            <person name="O'Malley M.A."/>
            <person name="Stajich J.E."/>
            <person name="Spatafora J.W."/>
            <person name="Visel A."/>
            <person name="Grigoriev I.V."/>
        </authorList>
    </citation>
    <scope>NUCLEOTIDE SEQUENCE [LARGE SCALE GENOMIC DNA]</scope>
    <source>
        <strain evidence="12 13">CBS 129021</strain>
    </source>
</reference>
<dbReference type="InterPro" id="IPR046452">
    <property type="entry name" value="HgmA_N"/>
</dbReference>
<keyword evidence="8 9" id="KW-0408">Iron</keyword>
<proteinExistence type="inferred from homology"/>
<dbReference type="GO" id="GO:0006570">
    <property type="term" value="P:tyrosine metabolic process"/>
    <property type="evidence" value="ECO:0007669"/>
    <property type="project" value="InterPro"/>
</dbReference>
<dbReference type="PANTHER" id="PTHR11056:SF0">
    <property type="entry name" value="HOMOGENTISATE 1,2-DIOXYGENASE"/>
    <property type="match status" value="1"/>
</dbReference>
<dbReference type="GO" id="GO:0005737">
    <property type="term" value="C:cytoplasm"/>
    <property type="evidence" value="ECO:0007669"/>
    <property type="project" value="TreeGrafter"/>
</dbReference>
<dbReference type="OrthoDB" id="1689029at2759"/>
<dbReference type="InterPro" id="IPR005708">
    <property type="entry name" value="Homogentis_dOase"/>
</dbReference>
<evidence type="ECO:0000256" key="4">
    <source>
        <dbReference type="ARBA" id="ARBA00013127"/>
    </source>
</evidence>
<feature type="binding site" evidence="9">
    <location>
        <position position="345"/>
    </location>
    <ligand>
        <name>Fe cation</name>
        <dbReference type="ChEBI" id="CHEBI:24875"/>
    </ligand>
</feature>
<keyword evidence="5 9" id="KW-0479">Metal-binding</keyword>
<dbReference type="InParanoid" id="A0A1Y2E3L4"/>
<dbReference type="EC" id="1.13.11.5" evidence="4"/>
<dbReference type="InterPro" id="IPR046451">
    <property type="entry name" value="HgmA_C"/>
</dbReference>
<dbReference type="EMBL" id="MCFJ01000005">
    <property type="protein sequence ID" value="ORY66112.1"/>
    <property type="molecule type" value="Genomic_DNA"/>
</dbReference>
<evidence type="ECO:0000259" key="10">
    <source>
        <dbReference type="Pfam" id="PF04209"/>
    </source>
</evidence>
<dbReference type="STRING" id="1141098.A0A1Y2E3L4"/>
<accession>A0A1Y2E3L4</accession>
<dbReference type="AlphaFoldDB" id="A0A1Y2E3L4"/>
<evidence type="ECO:0000256" key="5">
    <source>
        <dbReference type="ARBA" id="ARBA00022723"/>
    </source>
</evidence>
<dbReference type="Gene3D" id="2.60.120.10">
    <property type="entry name" value="Jelly Rolls"/>
    <property type="match status" value="1"/>
</dbReference>
<evidence type="ECO:0000256" key="2">
    <source>
        <dbReference type="ARBA" id="ARBA00004704"/>
    </source>
</evidence>
<feature type="domain" description="Homogentisate 1,2-dioxygenase C-terminal" evidence="10">
    <location>
        <begin position="290"/>
        <end position="432"/>
    </location>
</feature>
<comment type="caution">
    <text evidence="12">The sequence shown here is derived from an EMBL/GenBank/DDBJ whole genome shotgun (WGS) entry which is preliminary data.</text>
</comment>
<evidence type="ECO:0000313" key="12">
    <source>
        <dbReference type="EMBL" id="ORY66112.1"/>
    </source>
</evidence>
<dbReference type="SUPFAM" id="SSF51182">
    <property type="entry name" value="RmlC-like cupins"/>
    <property type="match status" value="1"/>
</dbReference>
<comment type="similarity">
    <text evidence="3">Belongs to the homogentisate dioxygenase family.</text>
</comment>
<dbReference type="Proteomes" id="UP000193689">
    <property type="component" value="Unassembled WGS sequence"/>
</dbReference>
<evidence type="ECO:0000256" key="6">
    <source>
        <dbReference type="ARBA" id="ARBA00022964"/>
    </source>
</evidence>
<sequence length="447" mass="49485">MTPVTKFAVKEKYQYLEGFGSYHQSEAFPGANPLVNNSPQKPPYGLRTERISGSSFTAPRDHNLQTFMYRQTSSLKHSKFVPYNNKSTANPPSYLSPNSSLWPSVPVDPDADWLTQTLLAQNGDAATKTGLAIWLFSIAQSMKPNVAFSSLDGDCLIIPQAGTLNIQTELGKLLVRQNEICVIPRGIRYCVTLPAGPARGYMCELFQGHFRLPELGPIGSTGLANIRDFQIPTACFDGELKGDVAVANNTEYTIISRQAGRLWFCTQDHTPFDVAAWHGTFYPYKYDLARYCVMGNLLFDEHDPSLYTLLSAPSNREPGTNVVDFAIIPPRWMVAEDTLRLPYFHRNTMSEFFGLIANVQDPEHGLNGGGQEFRPFVAGLHGCMTTHGAVEADFQRATKSTLKPEKLGTEGLTVFLLETELPLYLSDWAVEAAGHGPKSKTQISSKM</sequence>
<dbReference type="UniPathway" id="UPA00139">
    <property type="reaction ID" value="UER00339"/>
</dbReference>
<keyword evidence="7" id="KW-0560">Oxidoreductase</keyword>
<keyword evidence="13" id="KW-1185">Reference proteome</keyword>
<dbReference type="GeneID" id="63781249"/>
<dbReference type="InterPro" id="IPR011051">
    <property type="entry name" value="RmlC_Cupin_sf"/>
</dbReference>
<keyword evidence="6 12" id="KW-0223">Dioxygenase</keyword>
<gene>
    <name evidence="12" type="ORF">BCR38DRAFT_511839</name>
</gene>
<dbReference type="GO" id="GO:0004411">
    <property type="term" value="F:homogentisate 1,2-dioxygenase activity"/>
    <property type="evidence" value="ECO:0007669"/>
    <property type="project" value="UniProtKB-EC"/>
</dbReference>
<dbReference type="PANTHER" id="PTHR11056">
    <property type="entry name" value="HOMOGENTISATE 1,2-DIOXYGENASE"/>
    <property type="match status" value="1"/>
</dbReference>
<comment type="pathway">
    <text evidence="2">Amino-acid degradation; L-phenylalanine degradation; acetoacetate and fumarate from L-phenylalanine: step 4/6.</text>
</comment>
<feature type="binding site" evidence="9">
    <location>
        <position position="387"/>
    </location>
    <ligand>
        <name>homogentisate</name>
        <dbReference type="ChEBI" id="CHEBI:16169"/>
    </ligand>
</feature>
<organism evidence="12 13">
    <name type="scientific">Pseudomassariella vexata</name>
    <dbReference type="NCBI Taxonomy" id="1141098"/>
    <lineage>
        <taxon>Eukaryota</taxon>
        <taxon>Fungi</taxon>
        <taxon>Dikarya</taxon>
        <taxon>Ascomycota</taxon>
        <taxon>Pezizomycotina</taxon>
        <taxon>Sordariomycetes</taxon>
        <taxon>Xylariomycetidae</taxon>
        <taxon>Amphisphaeriales</taxon>
        <taxon>Pseudomassariaceae</taxon>
        <taxon>Pseudomassariella</taxon>
    </lineage>
</organism>
<evidence type="ECO:0000256" key="1">
    <source>
        <dbReference type="ARBA" id="ARBA00001962"/>
    </source>
</evidence>
<dbReference type="Pfam" id="PF04209">
    <property type="entry name" value="HgmA_C"/>
    <property type="match status" value="1"/>
</dbReference>
<dbReference type="Pfam" id="PF20510">
    <property type="entry name" value="HgmA_N"/>
    <property type="match status" value="1"/>
</dbReference>
<feature type="binding site" evidence="9">
    <location>
        <position position="387"/>
    </location>
    <ligand>
        <name>Fe cation</name>
        <dbReference type="ChEBI" id="CHEBI:24875"/>
    </ligand>
</feature>
<evidence type="ECO:0000259" key="11">
    <source>
        <dbReference type="Pfam" id="PF20510"/>
    </source>
</evidence>
<evidence type="ECO:0000256" key="8">
    <source>
        <dbReference type="ARBA" id="ARBA00023004"/>
    </source>
</evidence>